<dbReference type="GO" id="GO:0003676">
    <property type="term" value="F:nucleic acid binding"/>
    <property type="evidence" value="ECO:0007669"/>
    <property type="project" value="InterPro"/>
</dbReference>
<dbReference type="AlphaFoldDB" id="A0A8X6SGI2"/>
<name>A0A8X6SGI2_TRICX</name>
<dbReference type="InterPro" id="IPR036397">
    <property type="entry name" value="RNaseH_sf"/>
</dbReference>
<protein>
    <submittedName>
        <fullName evidence="1">Uncharacterized protein</fullName>
    </submittedName>
</protein>
<keyword evidence="2" id="KW-1185">Reference proteome</keyword>
<gene>
    <name evidence="1" type="primary">B7P43_G04744</name>
    <name evidence="1" type="ORF">TNCV_3524141</name>
</gene>
<dbReference type="Gene3D" id="3.30.420.10">
    <property type="entry name" value="Ribonuclease H-like superfamily/Ribonuclease H"/>
    <property type="match status" value="1"/>
</dbReference>
<organism evidence="1 2">
    <name type="scientific">Trichonephila clavipes</name>
    <name type="common">Golden silk orbweaver</name>
    <name type="synonym">Nephila clavipes</name>
    <dbReference type="NCBI Taxonomy" id="2585209"/>
    <lineage>
        <taxon>Eukaryota</taxon>
        <taxon>Metazoa</taxon>
        <taxon>Ecdysozoa</taxon>
        <taxon>Arthropoda</taxon>
        <taxon>Chelicerata</taxon>
        <taxon>Arachnida</taxon>
        <taxon>Araneae</taxon>
        <taxon>Araneomorphae</taxon>
        <taxon>Entelegynae</taxon>
        <taxon>Araneoidea</taxon>
        <taxon>Nephilidae</taxon>
        <taxon>Trichonephila</taxon>
    </lineage>
</organism>
<evidence type="ECO:0000313" key="2">
    <source>
        <dbReference type="Proteomes" id="UP000887159"/>
    </source>
</evidence>
<reference evidence="1" key="1">
    <citation type="submission" date="2020-08" db="EMBL/GenBank/DDBJ databases">
        <title>Multicomponent nature underlies the extraordinary mechanical properties of spider dragline silk.</title>
        <authorList>
            <person name="Kono N."/>
            <person name="Nakamura H."/>
            <person name="Mori M."/>
            <person name="Yoshida Y."/>
            <person name="Ohtoshi R."/>
            <person name="Malay A.D."/>
            <person name="Moran D.A.P."/>
            <person name="Tomita M."/>
            <person name="Numata K."/>
            <person name="Arakawa K."/>
        </authorList>
    </citation>
    <scope>NUCLEOTIDE SEQUENCE</scope>
</reference>
<dbReference type="Proteomes" id="UP000887159">
    <property type="component" value="Unassembled WGS sequence"/>
</dbReference>
<evidence type="ECO:0000313" key="1">
    <source>
        <dbReference type="EMBL" id="GFY06558.1"/>
    </source>
</evidence>
<accession>A0A8X6SGI2</accession>
<dbReference type="EMBL" id="BMAU01021261">
    <property type="protein sequence ID" value="GFY06558.1"/>
    <property type="molecule type" value="Genomic_DNA"/>
</dbReference>
<proteinExistence type="predicted"/>
<sequence length="95" mass="11369">MRRKRLSISDINNEILHHWNRRIGANDLKLFPRPLRSPDLTPYDFFQSACVKDLIYVPLLPQSLVKLKEQISATVDKSMLQNVWKEFHYRLDMCR</sequence>
<comment type="caution">
    <text evidence="1">The sequence shown here is derived from an EMBL/GenBank/DDBJ whole genome shotgun (WGS) entry which is preliminary data.</text>
</comment>